<evidence type="ECO:0000313" key="4">
    <source>
        <dbReference type="Proteomes" id="UP000034189"/>
    </source>
</evidence>
<evidence type="ECO:0000256" key="1">
    <source>
        <dbReference type="ARBA" id="ARBA00008005"/>
    </source>
</evidence>
<reference evidence="3 4" key="2">
    <citation type="journal article" date="2016" name="Genome Announc.">
        <title>Genome Sequence of a Gram-Positive Diazotroph, Paenibacillus durus Type Strain ATCC 35681.</title>
        <authorList>
            <person name="Halim M.A."/>
            <person name="Rahman A.Y."/>
            <person name="Sim K.S."/>
            <person name="Yam H.C."/>
            <person name="Rahim A.A."/>
            <person name="Ghazali A.H."/>
            <person name="Najimudin N."/>
        </authorList>
    </citation>
    <scope>NUCLEOTIDE SEQUENCE [LARGE SCALE GENOMIC DNA]</scope>
    <source>
        <strain evidence="3 4">ATCC 35681</strain>
    </source>
</reference>
<evidence type="ECO:0000259" key="2">
    <source>
        <dbReference type="Pfam" id="PF04984"/>
    </source>
</evidence>
<sequence>MSINISFGGATIKRPGAYSTVDSSGMVPVTPGSLKVLAVIGPSGTGATITPGTVAYFNDPKLAAAAVGEGELLEVMNVAWRHGADLIAVSAAAVTDPATAPTDAEWQAAIDLLQPEEVSGIIPITTQAAVWAKVDTHITLMSNTKNRKRRRAFYGHAAGTSIADIQAAAAAIPVERGLLATPCPLVADSTGNKVVKPGYYMAAAIAGIWAGQESQQPVTYKLVRFDGLEKIYIGQEIETLLEAHVCPIESVKNVGFRIVQGVTLSTSDDLTQSELSVSTLKDDMSANLESYFETKYVGTPTVNGIEVTIYNDLVSQIQGFQKNGWISGFVSDSIKVSRNGTVFTLEWEGIPTLPINNFLITSHFTLK</sequence>
<dbReference type="HOGENOM" id="CLU_754075_0_0_9"/>
<organism evidence="3 4">
    <name type="scientific">Paenibacillus durus ATCC 35681</name>
    <dbReference type="NCBI Taxonomy" id="1333534"/>
    <lineage>
        <taxon>Bacteria</taxon>
        <taxon>Bacillati</taxon>
        <taxon>Bacillota</taxon>
        <taxon>Bacilli</taxon>
        <taxon>Bacillales</taxon>
        <taxon>Paenibacillaceae</taxon>
        <taxon>Paenibacillus</taxon>
    </lineage>
</organism>
<dbReference type="PATRIC" id="fig|1333534.5.peg.3804"/>
<protein>
    <recommendedName>
        <fullName evidence="2">Tail sheath protein subtilisin-like domain-containing protein</fullName>
    </recommendedName>
</protein>
<dbReference type="Pfam" id="PF04984">
    <property type="entry name" value="Phage_sheath_1"/>
    <property type="match status" value="1"/>
</dbReference>
<comment type="similarity">
    <text evidence="1">Belongs to the myoviridae tail sheath protein family.</text>
</comment>
<gene>
    <name evidence="3" type="ORF">VK70_17255</name>
</gene>
<name>A0A0F7FBD8_PAEDU</name>
<accession>A0A0F7FBD8</accession>
<dbReference type="AlphaFoldDB" id="A0A0F7FBD8"/>
<dbReference type="Proteomes" id="UP000034189">
    <property type="component" value="Chromosome"/>
</dbReference>
<feature type="domain" description="Tail sheath protein subtilisin-like" evidence="2">
    <location>
        <begin position="102"/>
        <end position="264"/>
    </location>
</feature>
<dbReference type="InterPro" id="IPR035089">
    <property type="entry name" value="Phage_sheath_subtilisin"/>
</dbReference>
<dbReference type="EMBL" id="CP011114">
    <property type="protein sequence ID" value="AKG36087.1"/>
    <property type="molecule type" value="Genomic_DNA"/>
</dbReference>
<reference evidence="3 4" key="1">
    <citation type="submission" date="2015-03" db="EMBL/GenBank/DDBJ databases">
        <authorList>
            <person name="Abdul Halim M."/>
        </authorList>
    </citation>
    <scope>NUCLEOTIDE SEQUENCE [LARGE SCALE GENOMIC DNA]</scope>
    <source>
        <strain evidence="3 4">ATCC 35681</strain>
    </source>
</reference>
<proteinExistence type="inferred from homology"/>
<evidence type="ECO:0000313" key="3">
    <source>
        <dbReference type="EMBL" id="AKG36087.1"/>
    </source>
</evidence>